<name>A0ACB8B1F2_9AGAM</name>
<protein>
    <submittedName>
        <fullName evidence="1">Uncharacterized protein</fullName>
    </submittedName>
</protein>
<proteinExistence type="predicted"/>
<accession>A0ACB8B1F2</accession>
<comment type="caution">
    <text evidence="1">The sequence shown here is derived from an EMBL/GenBank/DDBJ whole genome shotgun (WGS) entry which is preliminary data.</text>
</comment>
<gene>
    <name evidence="1" type="ORF">BV22DRAFT_1075737</name>
</gene>
<sequence>MAVITEDAAPPAQTGHQASDSSNRQHADSGQSGIGTDGTQSHQLLEQILQTLKGSSIAQQSGNDPKSRFWATYKREAEDYDSEFLEKYKDDMDIVLIFIV</sequence>
<dbReference type="Proteomes" id="UP000790709">
    <property type="component" value="Unassembled WGS sequence"/>
</dbReference>
<evidence type="ECO:0000313" key="1">
    <source>
        <dbReference type="EMBL" id="KAH7919051.1"/>
    </source>
</evidence>
<organism evidence="1 2">
    <name type="scientific">Leucogyrophana mollusca</name>
    <dbReference type="NCBI Taxonomy" id="85980"/>
    <lineage>
        <taxon>Eukaryota</taxon>
        <taxon>Fungi</taxon>
        <taxon>Dikarya</taxon>
        <taxon>Basidiomycota</taxon>
        <taxon>Agaricomycotina</taxon>
        <taxon>Agaricomycetes</taxon>
        <taxon>Agaricomycetidae</taxon>
        <taxon>Boletales</taxon>
        <taxon>Boletales incertae sedis</taxon>
        <taxon>Leucogyrophana</taxon>
    </lineage>
</organism>
<keyword evidence="2" id="KW-1185">Reference proteome</keyword>
<evidence type="ECO:0000313" key="2">
    <source>
        <dbReference type="Proteomes" id="UP000790709"/>
    </source>
</evidence>
<reference evidence="1" key="1">
    <citation type="journal article" date="2021" name="New Phytol.">
        <title>Evolutionary innovations through gain and loss of genes in the ectomycorrhizal Boletales.</title>
        <authorList>
            <person name="Wu G."/>
            <person name="Miyauchi S."/>
            <person name="Morin E."/>
            <person name="Kuo A."/>
            <person name="Drula E."/>
            <person name="Varga T."/>
            <person name="Kohler A."/>
            <person name="Feng B."/>
            <person name="Cao Y."/>
            <person name="Lipzen A."/>
            <person name="Daum C."/>
            <person name="Hundley H."/>
            <person name="Pangilinan J."/>
            <person name="Johnson J."/>
            <person name="Barry K."/>
            <person name="LaButti K."/>
            <person name="Ng V."/>
            <person name="Ahrendt S."/>
            <person name="Min B."/>
            <person name="Choi I.G."/>
            <person name="Park H."/>
            <person name="Plett J.M."/>
            <person name="Magnuson J."/>
            <person name="Spatafora J.W."/>
            <person name="Nagy L.G."/>
            <person name="Henrissat B."/>
            <person name="Grigoriev I.V."/>
            <person name="Yang Z.L."/>
            <person name="Xu J."/>
            <person name="Martin F.M."/>
        </authorList>
    </citation>
    <scope>NUCLEOTIDE SEQUENCE</scope>
    <source>
        <strain evidence="1">KUC20120723A-06</strain>
    </source>
</reference>
<dbReference type="EMBL" id="MU266701">
    <property type="protein sequence ID" value="KAH7919051.1"/>
    <property type="molecule type" value="Genomic_DNA"/>
</dbReference>